<evidence type="ECO:0000256" key="4">
    <source>
        <dbReference type="ARBA" id="ARBA00022679"/>
    </source>
</evidence>
<evidence type="ECO:0000256" key="7">
    <source>
        <dbReference type="ARBA" id="ARBA00022984"/>
    </source>
</evidence>
<dbReference type="Gene3D" id="2.40.440.10">
    <property type="entry name" value="L,D-transpeptidase catalytic domain-like"/>
    <property type="match status" value="1"/>
</dbReference>
<organism evidence="11 12">
    <name type="scientific">Pseudorhizobium halotolerans</name>
    <dbReference type="NCBI Taxonomy" id="1233081"/>
    <lineage>
        <taxon>Bacteria</taxon>
        <taxon>Pseudomonadati</taxon>
        <taxon>Pseudomonadota</taxon>
        <taxon>Alphaproteobacteria</taxon>
        <taxon>Hyphomicrobiales</taxon>
        <taxon>Rhizobiaceae</taxon>
        <taxon>Rhizobium/Agrobacterium group</taxon>
        <taxon>Pseudorhizobium</taxon>
    </lineage>
</organism>
<evidence type="ECO:0000259" key="10">
    <source>
        <dbReference type="PROSITE" id="PS52029"/>
    </source>
</evidence>
<evidence type="ECO:0000313" key="11">
    <source>
        <dbReference type="EMBL" id="CAD7049247.1"/>
    </source>
</evidence>
<comment type="caution">
    <text evidence="11">The sequence shown here is derived from an EMBL/GenBank/DDBJ whole genome shotgun (WGS) entry which is preliminary data.</text>
</comment>
<name>A0ABM8PUL0_9HYPH</name>
<dbReference type="InterPro" id="IPR005490">
    <property type="entry name" value="LD_TPept_cat_dom"/>
</dbReference>
<dbReference type="PANTHER" id="PTHR30582">
    <property type="entry name" value="L,D-TRANSPEPTIDASE"/>
    <property type="match status" value="1"/>
</dbReference>
<dbReference type="EMBL" id="CABFWE030000011">
    <property type="protein sequence ID" value="CAD7049247.1"/>
    <property type="molecule type" value="Genomic_DNA"/>
</dbReference>
<evidence type="ECO:0000256" key="6">
    <source>
        <dbReference type="ARBA" id="ARBA00022960"/>
    </source>
</evidence>
<dbReference type="SUPFAM" id="SSF141523">
    <property type="entry name" value="L,D-transpeptidase catalytic domain-like"/>
    <property type="match status" value="1"/>
</dbReference>
<sequence>MVLGMREVTLKCALRTGRTMTFNTLCRRSLAFLILVAPLSACTTYSTQPAPPPVVAAAAFEAPVEPEEPKDPAVMYGERLDHGFQIAAVDVSKLPDERRRQEVDYATTEAPGTVVVDQSARYLYFVMPEGRAMRYSVAVGPASRNFTGEAIIDRKAAWPRWTPTDSMIKRSPEHYGRFKDGVDGGPSNPMGARALYIQKDGVDTYYRVHGTNDPSSIGKAVSAGCIRLLNQDVMDLYERVNIGARIVVL</sequence>
<keyword evidence="7 9" id="KW-0573">Peptidoglycan synthesis</keyword>
<accession>A0ABM8PUL0</accession>
<reference evidence="11 12" key="1">
    <citation type="submission" date="2020-11" db="EMBL/GenBank/DDBJ databases">
        <authorList>
            <person name="Lassalle F."/>
        </authorList>
    </citation>
    <scope>NUCLEOTIDE SEQUENCE [LARGE SCALE GENOMIC DNA]</scope>
    <source>
        <strain evidence="11 12">AB21</strain>
    </source>
</reference>
<evidence type="ECO:0000313" key="12">
    <source>
        <dbReference type="Proteomes" id="UP000601041"/>
    </source>
</evidence>
<feature type="active site" description="Proton donor/acceptor" evidence="9">
    <location>
        <position position="209"/>
    </location>
</feature>
<dbReference type="CDD" id="cd16913">
    <property type="entry name" value="YkuD_like"/>
    <property type="match status" value="1"/>
</dbReference>
<gene>
    <name evidence="11" type="ORF">RHAB21_04014</name>
</gene>
<proteinExistence type="inferred from homology"/>
<keyword evidence="8 9" id="KW-0961">Cell wall biogenesis/degradation</keyword>
<dbReference type="InterPro" id="IPR050979">
    <property type="entry name" value="LD-transpeptidase"/>
</dbReference>
<feature type="domain" description="L,D-TPase catalytic" evidence="10">
    <location>
        <begin position="112"/>
        <end position="249"/>
    </location>
</feature>
<evidence type="ECO:0000256" key="9">
    <source>
        <dbReference type="PROSITE-ProRule" id="PRU01373"/>
    </source>
</evidence>
<dbReference type="Pfam" id="PF03734">
    <property type="entry name" value="YkuD"/>
    <property type="match status" value="1"/>
</dbReference>
<dbReference type="PANTHER" id="PTHR30582:SF24">
    <property type="entry name" value="L,D-TRANSPEPTIDASE ERFK_SRFK-RELATED"/>
    <property type="match status" value="1"/>
</dbReference>
<comment type="similarity">
    <text evidence="2">Belongs to the YkuD family.</text>
</comment>
<evidence type="ECO:0000256" key="2">
    <source>
        <dbReference type="ARBA" id="ARBA00005992"/>
    </source>
</evidence>
<keyword evidence="4" id="KW-0808">Transferase</keyword>
<evidence type="ECO:0000256" key="8">
    <source>
        <dbReference type="ARBA" id="ARBA00023316"/>
    </source>
</evidence>
<evidence type="ECO:0000256" key="1">
    <source>
        <dbReference type="ARBA" id="ARBA00004752"/>
    </source>
</evidence>
<dbReference type="Proteomes" id="UP000601041">
    <property type="component" value="Unassembled WGS sequence"/>
</dbReference>
<evidence type="ECO:0000256" key="3">
    <source>
        <dbReference type="ARBA" id="ARBA00022676"/>
    </source>
</evidence>
<feature type="active site" description="Nucleophile" evidence="9">
    <location>
        <position position="225"/>
    </location>
</feature>
<keyword evidence="3" id="KW-0328">Glycosyltransferase</keyword>
<keyword evidence="5" id="KW-0378">Hydrolase</keyword>
<comment type="pathway">
    <text evidence="1 9">Cell wall biogenesis; peptidoglycan biosynthesis.</text>
</comment>
<dbReference type="InterPro" id="IPR038063">
    <property type="entry name" value="Transpep_catalytic_dom"/>
</dbReference>
<keyword evidence="6 9" id="KW-0133">Cell shape</keyword>
<dbReference type="PROSITE" id="PS52029">
    <property type="entry name" value="LD_TPASE"/>
    <property type="match status" value="1"/>
</dbReference>
<keyword evidence="12" id="KW-1185">Reference proteome</keyword>
<protein>
    <submittedName>
        <fullName evidence="11">L,D-transpeptidase</fullName>
    </submittedName>
</protein>
<evidence type="ECO:0000256" key="5">
    <source>
        <dbReference type="ARBA" id="ARBA00022801"/>
    </source>
</evidence>